<protein>
    <submittedName>
        <fullName evidence="1">Uncharacterized protein</fullName>
    </submittedName>
</protein>
<evidence type="ECO:0000313" key="1">
    <source>
        <dbReference type="EMBL" id="SVA63048.1"/>
    </source>
</evidence>
<dbReference type="AlphaFoldDB" id="A0A381XEA5"/>
<reference evidence="1" key="1">
    <citation type="submission" date="2018-05" db="EMBL/GenBank/DDBJ databases">
        <authorList>
            <person name="Lanie J.A."/>
            <person name="Ng W.-L."/>
            <person name="Kazmierczak K.M."/>
            <person name="Andrzejewski T.M."/>
            <person name="Davidsen T.M."/>
            <person name="Wayne K.J."/>
            <person name="Tettelin H."/>
            <person name="Glass J.I."/>
            <person name="Rusch D."/>
            <person name="Podicherti R."/>
            <person name="Tsui H.-C.T."/>
            <person name="Winkler M.E."/>
        </authorList>
    </citation>
    <scope>NUCLEOTIDE SEQUENCE</scope>
</reference>
<accession>A0A381XEA5</accession>
<name>A0A381XEA5_9ZZZZ</name>
<sequence length="39" mass="4654">MPPITVVSQWWMDLFIYGTKVWADQEDGTFKIDLPFLQH</sequence>
<proteinExistence type="predicted"/>
<dbReference type="EMBL" id="UINC01014861">
    <property type="protein sequence ID" value="SVA63048.1"/>
    <property type="molecule type" value="Genomic_DNA"/>
</dbReference>
<organism evidence="1">
    <name type="scientific">marine metagenome</name>
    <dbReference type="NCBI Taxonomy" id="408172"/>
    <lineage>
        <taxon>unclassified sequences</taxon>
        <taxon>metagenomes</taxon>
        <taxon>ecological metagenomes</taxon>
    </lineage>
</organism>
<gene>
    <name evidence="1" type="ORF">METZ01_LOCUS115902</name>
</gene>